<sequence>MVNRLGGNVGEDVRDFVSSNRRELIILEDSRSLGQYGIPSIDRDRAEIAVKTTEAVVDLVRRLWSL</sequence>
<dbReference type="Proteomes" id="UP000007485">
    <property type="component" value="Chromosome"/>
</dbReference>
<reference evidence="2 3" key="1">
    <citation type="journal article" date="2011" name="J. Bacteriol.">
        <title>Complete genome sequence of 'Vulcanisaeta moutnovskia' strain 768-28, a novel member of the hyperthermophilic crenarchaeal genus vulcanisaeta.</title>
        <authorList>
            <person name="Gumerov V.M."/>
            <person name="Mardanov A.V."/>
            <person name="Beletsky A.V."/>
            <person name="Prokofeva M.I."/>
            <person name="Bonch-Osmolovskaya E.A."/>
            <person name="Ravin N.V."/>
            <person name="Skryabin K.G."/>
        </authorList>
    </citation>
    <scope>NUCLEOTIDE SEQUENCE [LARGE SCALE GENOMIC DNA]</scope>
    <source>
        <strain evidence="2 3">768-28</strain>
    </source>
</reference>
<dbReference type="eggNOG" id="arCOG01191">
    <property type="taxonomic scope" value="Archaea"/>
</dbReference>
<evidence type="ECO:0000313" key="3">
    <source>
        <dbReference type="Proteomes" id="UP000007485"/>
    </source>
</evidence>
<organism evidence="2 3">
    <name type="scientific">Vulcanisaeta moutnovskia (strain 768-28)</name>
    <dbReference type="NCBI Taxonomy" id="985053"/>
    <lineage>
        <taxon>Archaea</taxon>
        <taxon>Thermoproteota</taxon>
        <taxon>Thermoprotei</taxon>
        <taxon>Thermoproteales</taxon>
        <taxon>Thermoproteaceae</taxon>
        <taxon>Vulcanisaeta</taxon>
    </lineage>
</organism>
<feature type="domain" description="BRCT" evidence="1">
    <location>
        <begin position="1"/>
        <end position="66"/>
    </location>
</feature>
<dbReference type="STRING" id="985053.VMUT_1699"/>
<name>F0QUJ4_VULM7</name>
<evidence type="ECO:0000313" key="2">
    <source>
        <dbReference type="EMBL" id="ADY01903.1"/>
    </source>
</evidence>
<dbReference type="InterPro" id="IPR001357">
    <property type="entry name" value="BRCT_dom"/>
</dbReference>
<dbReference type="PROSITE" id="PS50172">
    <property type="entry name" value="BRCT"/>
    <property type="match status" value="1"/>
</dbReference>
<keyword evidence="3" id="KW-1185">Reference proteome</keyword>
<dbReference type="AlphaFoldDB" id="F0QUJ4"/>
<proteinExistence type="predicted"/>
<dbReference type="KEGG" id="vmo:VMUT_1699"/>
<dbReference type="EMBL" id="CP002529">
    <property type="protein sequence ID" value="ADY01903.1"/>
    <property type="molecule type" value="Genomic_DNA"/>
</dbReference>
<protein>
    <recommendedName>
        <fullName evidence="1">BRCT domain-containing protein</fullName>
    </recommendedName>
</protein>
<evidence type="ECO:0000259" key="1">
    <source>
        <dbReference type="PROSITE" id="PS50172"/>
    </source>
</evidence>
<dbReference type="HOGENOM" id="CLU_2821135_0_0_2"/>
<accession>F0QUJ4</accession>
<gene>
    <name evidence="2" type="ordered locus">VMUT_1699</name>
</gene>